<dbReference type="OrthoDB" id="198852at2759"/>
<reference evidence="1" key="2">
    <citation type="submission" date="2021-04" db="EMBL/GenBank/DDBJ databases">
        <authorList>
            <person name="Podell S."/>
        </authorList>
    </citation>
    <scope>NUCLEOTIDE SEQUENCE</scope>
    <source>
        <strain evidence="1">Hildebrandi</strain>
    </source>
</reference>
<dbReference type="AlphaFoldDB" id="A0A9K3L8D4"/>
<evidence type="ECO:0000313" key="1">
    <source>
        <dbReference type="EMBL" id="KAG7357665.1"/>
    </source>
</evidence>
<name>A0A9K3L8D4_9STRA</name>
<dbReference type="InterPro" id="IPR011889">
    <property type="entry name" value="Liste_lipo_26"/>
</dbReference>
<keyword evidence="2" id="KW-1185">Reference proteome</keyword>
<accession>A0A9K3L8D4</accession>
<organism evidence="1 2">
    <name type="scientific">Nitzschia inconspicua</name>
    <dbReference type="NCBI Taxonomy" id="303405"/>
    <lineage>
        <taxon>Eukaryota</taxon>
        <taxon>Sar</taxon>
        <taxon>Stramenopiles</taxon>
        <taxon>Ochrophyta</taxon>
        <taxon>Bacillariophyta</taxon>
        <taxon>Bacillariophyceae</taxon>
        <taxon>Bacillariophycidae</taxon>
        <taxon>Bacillariales</taxon>
        <taxon>Bacillariaceae</taxon>
        <taxon>Nitzschia</taxon>
    </lineage>
</organism>
<dbReference type="NCBIfam" id="TIGR02167">
    <property type="entry name" value="Liste_lipo_26"/>
    <property type="match status" value="2"/>
</dbReference>
<proteinExistence type="predicted"/>
<dbReference type="InterPro" id="IPR005046">
    <property type="entry name" value="DUF285"/>
</dbReference>
<dbReference type="EMBL" id="JAGRRH010000015">
    <property type="protein sequence ID" value="KAG7357665.1"/>
    <property type="molecule type" value="Genomic_DNA"/>
</dbReference>
<dbReference type="Pfam" id="PF03382">
    <property type="entry name" value="DUF285"/>
    <property type="match status" value="1"/>
</dbReference>
<evidence type="ECO:0000313" key="2">
    <source>
        <dbReference type="Proteomes" id="UP000693970"/>
    </source>
</evidence>
<sequence length="91" mass="10716">MYQMFKNAIAFNQDIGRWEVSNVTDMSAMFQYAQTFNQDIGHWDVSNVTDMEGKLLARYIPPTNTLDERYHSVDYFFRRGALIPENTLLKK</sequence>
<protein>
    <submittedName>
        <fullName evidence="1">Fibronectin domain containing protein</fullName>
    </submittedName>
</protein>
<reference evidence="1" key="1">
    <citation type="journal article" date="2021" name="Sci. Rep.">
        <title>Diploid genomic architecture of Nitzschia inconspicua, an elite biomass production diatom.</title>
        <authorList>
            <person name="Oliver A."/>
            <person name="Podell S."/>
            <person name="Pinowska A."/>
            <person name="Traller J.C."/>
            <person name="Smith S.R."/>
            <person name="McClure R."/>
            <person name="Beliaev A."/>
            <person name="Bohutskyi P."/>
            <person name="Hill E.A."/>
            <person name="Rabines A."/>
            <person name="Zheng H."/>
            <person name="Allen L.Z."/>
            <person name="Kuo A."/>
            <person name="Grigoriev I.V."/>
            <person name="Allen A.E."/>
            <person name="Hazlebeck D."/>
            <person name="Allen E.E."/>
        </authorList>
    </citation>
    <scope>NUCLEOTIDE SEQUENCE</scope>
    <source>
        <strain evidence="1">Hildebrandi</strain>
    </source>
</reference>
<comment type="caution">
    <text evidence="1">The sequence shown here is derived from an EMBL/GenBank/DDBJ whole genome shotgun (WGS) entry which is preliminary data.</text>
</comment>
<gene>
    <name evidence="1" type="ORF">IV203_002353</name>
</gene>
<dbReference type="Proteomes" id="UP000693970">
    <property type="component" value="Unassembled WGS sequence"/>
</dbReference>